<dbReference type="SUPFAM" id="SSF53098">
    <property type="entry name" value="Ribonuclease H-like"/>
    <property type="match status" value="1"/>
</dbReference>
<protein>
    <recommendedName>
        <fullName evidence="1">RNA-directed DNA polymerase</fullName>
        <ecNumber evidence="1">2.7.7.49</ecNumber>
    </recommendedName>
</protein>
<organism evidence="3">
    <name type="scientific">Anoplophora glabripennis</name>
    <name type="common">Asian longhorn beetle</name>
    <name type="synonym">Anoplophora nobilis</name>
    <dbReference type="NCBI Taxonomy" id="217634"/>
    <lineage>
        <taxon>Eukaryota</taxon>
        <taxon>Metazoa</taxon>
        <taxon>Ecdysozoa</taxon>
        <taxon>Arthropoda</taxon>
        <taxon>Hexapoda</taxon>
        <taxon>Insecta</taxon>
        <taxon>Pterygota</taxon>
        <taxon>Neoptera</taxon>
        <taxon>Endopterygota</taxon>
        <taxon>Coleoptera</taxon>
        <taxon>Polyphaga</taxon>
        <taxon>Cucujiformia</taxon>
        <taxon>Chrysomeloidea</taxon>
        <taxon>Cerambycidae</taxon>
        <taxon>Lamiinae</taxon>
        <taxon>Lamiini</taxon>
        <taxon>Anoplophora</taxon>
    </lineage>
</organism>
<dbReference type="InterPro" id="IPR050951">
    <property type="entry name" value="Retrovirus_Pol_polyprotein"/>
</dbReference>
<sequence length="300" mass="34817">SECVFWNNRLIIPEVLRKQILKDLHQSHLGIIKMKSLARSYLWWPGLNKNIEDICRTCENCLINKPNPSKAVLNQWPFPDEVWYRLHLDFMGPIWNKQFLIIIDAHSKWLEVFMMNSINSQATIAVLRSVFARFGLPRQIVTDNATTFCSNEFQTFLNLNNIIHITAPPFHPSSNGAAENVVKTVKTALKNAVGTNKTVDEINKALHNFLFDYRNVAHSTTDLSPSDIMFKRKLRTRFDNILPPNVPFKKCVQQVNKNRVLEKQAKQKMYHGGRRSLVFTVGDKVTVKDYREVKKPKWIK</sequence>
<dbReference type="EMBL" id="GALX01006620">
    <property type="protein sequence ID" value="JAB61846.1"/>
    <property type="molecule type" value="Transcribed_RNA"/>
</dbReference>
<dbReference type="Gene3D" id="3.30.420.10">
    <property type="entry name" value="Ribonuclease H-like superfamily/Ribonuclease H"/>
    <property type="match status" value="1"/>
</dbReference>
<dbReference type="PROSITE" id="PS50994">
    <property type="entry name" value="INTEGRASE"/>
    <property type="match status" value="1"/>
</dbReference>
<reference evidence="3" key="1">
    <citation type="submission" date="2013-07" db="EMBL/GenBank/DDBJ databases">
        <title>Midgut Transcriptome Profiling of Anoplphora glabripennis, a Lignocellulose Degrading, Wood-Boring Cerambycid.</title>
        <authorList>
            <person name="Scully E.D."/>
            <person name="Hoover K."/>
            <person name="Carlson J.E."/>
            <person name="Tien M."/>
            <person name="Geib S.M."/>
        </authorList>
    </citation>
    <scope>NUCLEOTIDE SEQUENCE</scope>
</reference>
<dbReference type="FunFam" id="3.30.420.10:FF:000063">
    <property type="entry name" value="Retrovirus-related Pol polyprotein from transposon 297-like Protein"/>
    <property type="match status" value="1"/>
</dbReference>
<accession>V5I7D6</accession>
<dbReference type="GO" id="GO:0003964">
    <property type="term" value="F:RNA-directed DNA polymerase activity"/>
    <property type="evidence" value="ECO:0007669"/>
    <property type="project" value="UniProtKB-EC"/>
</dbReference>
<dbReference type="Pfam" id="PF00665">
    <property type="entry name" value="rve"/>
    <property type="match status" value="1"/>
</dbReference>
<feature type="non-terminal residue" evidence="3">
    <location>
        <position position="300"/>
    </location>
</feature>
<gene>
    <name evidence="3" type="primary">YRD6</name>
</gene>
<dbReference type="InterPro" id="IPR001584">
    <property type="entry name" value="Integrase_cat-core"/>
</dbReference>
<dbReference type="InterPro" id="IPR041588">
    <property type="entry name" value="Integrase_H2C2"/>
</dbReference>
<dbReference type="Gene3D" id="1.10.340.70">
    <property type="match status" value="1"/>
</dbReference>
<dbReference type="PANTHER" id="PTHR37984">
    <property type="entry name" value="PROTEIN CBG26694"/>
    <property type="match status" value="1"/>
</dbReference>
<feature type="domain" description="Integrase catalytic" evidence="2">
    <location>
        <begin position="75"/>
        <end position="233"/>
    </location>
</feature>
<dbReference type="FunFam" id="1.10.340.70:FF:000004">
    <property type="entry name" value="Retrovirus-related Pol polyprotein from transposon 297-like Protein"/>
    <property type="match status" value="1"/>
</dbReference>
<evidence type="ECO:0000313" key="3">
    <source>
        <dbReference type="EMBL" id="JAB61846.1"/>
    </source>
</evidence>
<dbReference type="PANTHER" id="PTHR37984:SF13">
    <property type="entry name" value="RIBONUCLEASE H"/>
    <property type="match status" value="1"/>
</dbReference>
<name>V5I7D6_ANOGL</name>
<feature type="non-terminal residue" evidence="3">
    <location>
        <position position="1"/>
    </location>
</feature>
<dbReference type="InterPro" id="IPR036397">
    <property type="entry name" value="RNaseH_sf"/>
</dbReference>
<dbReference type="Pfam" id="PF17921">
    <property type="entry name" value="Integrase_H2C2"/>
    <property type="match status" value="1"/>
</dbReference>
<proteinExistence type="predicted"/>
<evidence type="ECO:0000259" key="2">
    <source>
        <dbReference type="PROSITE" id="PS50994"/>
    </source>
</evidence>
<dbReference type="EC" id="2.7.7.49" evidence="1"/>
<dbReference type="AlphaFoldDB" id="V5I7D6"/>
<dbReference type="GO" id="GO:0015074">
    <property type="term" value="P:DNA integration"/>
    <property type="evidence" value="ECO:0007669"/>
    <property type="project" value="InterPro"/>
</dbReference>
<evidence type="ECO:0000256" key="1">
    <source>
        <dbReference type="ARBA" id="ARBA00012493"/>
    </source>
</evidence>
<dbReference type="InterPro" id="IPR012337">
    <property type="entry name" value="RNaseH-like_sf"/>
</dbReference>
<dbReference type="GO" id="GO:0003676">
    <property type="term" value="F:nucleic acid binding"/>
    <property type="evidence" value="ECO:0007669"/>
    <property type="project" value="InterPro"/>
</dbReference>